<proteinExistence type="predicted"/>
<dbReference type="PANTHER" id="PTHR46914">
    <property type="entry name" value="BACULOVIRAL IAP REPEAT-CONTAINING PROTEIN 1"/>
    <property type="match status" value="1"/>
</dbReference>
<accession>A0ABM2W2I8</accession>
<dbReference type="Proteomes" id="UP000886700">
    <property type="component" value="Unplaced"/>
</dbReference>
<dbReference type="InterPro" id="IPR001370">
    <property type="entry name" value="BIR_rpt"/>
</dbReference>
<dbReference type="InterPro" id="IPR028789">
    <property type="entry name" value="Naip"/>
</dbReference>
<evidence type="ECO:0000313" key="3">
    <source>
        <dbReference type="RefSeq" id="XP_040584750.1"/>
    </source>
</evidence>
<dbReference type="SMART" id="SM00238">
    <property type="entry name" value="BIR"/>
    <property type="match status" value="1"/>
</dbReference>
<dbReference type="Pfam" id="PF00653">
    <property type="entry name" value="BIR"/>
    <property type="match status" value="1"/>
</dbReference>
<protein>
    <submittedName>
        <fullName evidence="3">Baculoviral IAP repeat-containing protein 1a-like</fullName>
    </submittedName>
</protein>
<dbReference type="SUPFAM" id="SSF57924">
    <property type="entry name" value="Inhibitor of apoptosis (IAP) repeat"/>
    <property type="match status" value="2"/>
</dbReference>
<dbReference type="Gene3D" id="1.10.1170.10">
    <property type="entry name" value="Inhibitor Of Apoptosis Protein (2mihbC-IAP-1), Chain A"/>
    <property type="match status" value="2"/>
</dbReference>
<evidence type="ECO:0000256" key="1">
    <source>
        <dbReference type="ARBA" id="ARBA00022703"/>
    </source>
</evidence>
<dbReference type="GeneID" id="121133091"/>
<reference evidence="3" key="1">
    <citation type="submission" date="2025-08" db="UniProtKB">
        <authorList>
            <consortium name="RefSeq"/>
        </authorList>
    </citation>
    <scope>IDENTIFICATION</scope>
    <source>
        <tissue evidence="3">Liver</tissue>
    </source>
</reference>
<keyword evidence="2" id="KW-1185">Reference proteome</keyword>
<dbReference type="PANTHER" id="PTHR46914:SF1">
    <property type="entry name" value="BACULOVIRAL IAP REPEAT-CONTAINING PROTEIN 1"/>
    <property type="match status" value="1"/>
</dbReference>
<dbReference type="CDD" id="cd00022">
    <property type="entry name" value="BIR"/>
    <property type="match status" value="1"/>
</dbReference>
<keyword evidence="1" id="KW-0053">Apoptosis</keyword>
<dbReference type="PROSITE" id="PS50143">
    <property type="entry name" value="BIR_REPEAT_2"/>
    <property type="match status" value="2"/>
</dbReference>
<sequence length="210" mass="24235">MSFGKVTVVGSKLSALLGVDAGQIIKRQEEEDHKERMKMKKGFNSQMRSEAKRLQTFLTYDTFRSWTPQELAAAGFYFTGVKLGVQCFCCSLILFCTRLRNLPIENHKRLRPECEFLLGKDVGNIGKYEVRVKSPEKLRGGKARYQEEEARLESFESWPFYAHGTPPRVLSAAGFVFTGNWVTSWEVFLWTLKCRLHILLINHQWSAVLY</sequence>
<gene>
    <name evidence="3" type="primary">LOC121133091</name>
</gene>
<dbReference type="RefSeq" id="XP_040584750.1">
    <property type="nucleotide sequence ID" value="XM_040728816.1"/>
</dbReference>
<name>A0ABM2W2I8_MESAU</name>
<organism evidence="2 3">
    <name type="scientific">Mesocricetus auratus</name>
    <name type="common">Golden hamster</name>
    <dbReference type="NCBI Taxonomy" id="10036"/>
    <lineage>
        <taxon>Eukaryota</taxon>
        <taxon>Metazoa</taxon>
        <taxon>Chordata</taxon>
        <taxon>Craniata</taxon>
        <taxon>Vertebrata</taxon>
        <taxon>Euteleostomi</taxon>
        <taxon>Mammalia</taxon>
        <taxon>Eutheria</taxon>
        <taxon>Euarchontoglires</taxon>
        <taxon>Glires</taxon>
        <taxon>Rodentia</taxon>
        <taxon>Myomorpha</taxon>
        <taxon>Muroidea</taxon>
        <taxon>Cricetidae</taxon>
        <taxon>Cricetinae</taxon>
        <taxon>Mesocricetus</taxon>
    </lineage>
</organism>
<evidence type="ECO:0000313" key="2">
    <source>
        <dbReference type="Proteomes" id="UP000886700"/>
    </source>
</evidence>